<evidence type="ECO:0000313" key="9">
    <source>
        <dbReference type="EMBL" id="GAA0230640.1"/>
    </source>
</evidence>
<evidence type="ECO:0000313" key="10">
    <source>
        <dbReference type="Proteomes" id="UP001500967"/>
    </source>
</evidence>
<evidence type="ECO:0000259" key="8">
    <source>
        <dbReference type="Pfam" id="PF05140"/>
    </source>
</evidence>
<evidence type="ECO:0000256" key="5">
    <source>
        <dbReference type="ARBA" id="ARBA00023136"/>
    </source>
</evidence>
<evidence type="ECO:0000256" key="3">
    <source>
        <dbReference type="ARBA" id="ARBA00022748"/>
    </source>
</evidence>
<gene>
    <name evidence="9" type="ORF">GCM10009539_15070</name>
</gene>
<dbReference type="PANTHER" id="PTHR31566:SF0">
    <property type="entry name" value="CYTOCHROME C BIOGENESIS PROTEIN CCS1, CHLOROPLASTIC"/>
    <property type="match status" value="1"/>
</dbReference>
<dbReference type="InterPro" id="IPR023494">
    <property type="entry name" value="Cyt_c_bgen_Ccs1/CcsB/ResB"/>
</dbReference>
<dbReference type="Pfam" id="PF05140">
    <property type="entry name" value="ResB"/>
    <property type="match status" value="1"/>
</dbReference>
<feature type="transmembrane region" description="Helical" evidence="7">
    <location>
        <begin position="226"/>
        <end position="247"/>
    </location>
</feature>
<dbReference type="Proteomes" id="UP001500967">
    <property type="component" value="Unassembled WGS sequence"/>
</dbReference>
<feature type="transmembrane region" description="Helical" evidence="7">
    <location>
        <begin position="130"/>
        <end position="150"/>
    </location>
</feature>
<keyword evidence="10" id="KW-1185">Reference proteome</keyword>
<evidence type="ECO:0000256" key="7">
    <source>
        <dbReference type="SAM" id="Phobius"/>
    </source>
</evidence>
<feature type="compositionally biased region" description="Polar residues" evidence="6">
    <location>
        <begin position="1"/>
        <end position="10"/>
    </location>
</feature>
<feature type="transmembrane region" description="Helical" evidence="7">
    <location>
        <begin position="502"/>
        <end position="521"/>
    </location>
</feature>
<organism evidence="9 10">
    <name type="scientific">Cryptosporangium japonicum</name>
    <dbReference type="NCBI Taxonomy" id="80872"/>
    <lineage>
        <taxon>Bacteria</taxon>
        <taxon>Bacillati</taxon>
        <taxon>Actinomycetota</taxon>
        <taxon>Actinomycetes</taxon>
        <taxon>Cryptosporangiales</taxon>
        <taxon>Cryptosporangiaceae</taxon>
        <taxon>Cryptosporangium</taxon>
    </lineage>
</organism>
<keyword evidence="4 7" id="KW-1133">Transmembrane helix</keyword>
<protein>
    <submittedName>
        <fullName evidence="9">Cytochrome c biogenesis protein ResB</fullName>
    </submittedName>
</protein>
<feature type="domain" description="ResB-like" evidence="8">
    <location>
        <begin position="73"/>
        <end position="554"/>
    </location>
</feature>
<dbReference type="RefSeq" id="WP_344647988.1">
    <property type="nucleotide sequence ID" value="NZ_BAAAGX010000006.1"/>
</dbReference>
<keyword evidence="2 7" id="KW-0812">Transmembrane</keyword>
<feature type="transmembrane region" description="Helical" evidence="7">
    <location>
        <begin position="66"/>
        <end position="88"/>
    </location>
</feature>
<keyword evidence="5 7" id="KW-0472">Membrane</keyword>
<accession>A0ABN0TUP1</accession>
<evidence type="ECO:0000256" key="6">
    <source>
        <dbReference type="SAM" id="MobiDB-lite"/>
    </source>
</evidence>
<name>A0ABN0TUP1_9ACTN</name>
<comment type="subcellular location">
    <subcellularLocation>
        <location evidence="1">Membrane</location>
        <topology evidence="1">Multi-pass membrane protein</topology>
    </subcellularLocation>
</comment>
<dbReference type="PANTHER" id="PTHR31566">
    <property type="entry name" value="CYTOCHROME C BIOGENESIS PROTEIN CCS1, CHLOROPLASTIC"/>
    <property type="match status" value="1"/>
</dbReference>
<reference evidence="9 10" key="1">
    <citation type="journal article" date="2019" name="Int. J. Syst. Evol. Microbiol.">
        <title>The Global Catalogue of Microorganisms (GCM) 10K type strain sequencing project: providing services to taxonomists for standard genome sequencing and annotation.</title>
        <authorList>
            <consortium name="The Broad Institute Genomics Platform"/>
            <consortium name="The Broad Institute Genome Sequencing Center for Infectious Disease"/>
            <person name="Wu L."/>
            <person name="Ma J."/>
        </authorList>
    </citation>
    <scope>NUCLEOTIDE SEQUENCE [LARGE SCALE GENOMIC DNA]</scope>
    <source>
        <strain evidence="9 10">JCM 10425</strain>
    </source>
</reference>
<evidence type="ECO:0000256" key="4">
    <source>
        <dbReference type="ARBA" id="ARBA00022989"/>
    </source>
</evidence>
<evidence type="ECO:0000256" key="2">
    <source>
        <dbReference type="ARBA" id="ARBA00022692"/>
    </source>
</evidence>
<feature type="compositionally biased region" description="Basic and acidic residues" evidence="6">
    <location>
        <begin position="30"/>
        <end position="45"/>
    </location>
</feature>
<sequence>MSTVTPSGETVTPPDEQDALTGLATAPEDATAREDRRAGRTEPDGGGRGPSGPGRLNALLEEPRRWWRILTSMRTALVLLFLLALAAVPGSTFPQRDLNQNKVEEYFAEHPKLAPVLDKLSAFDVFASPWFAAIYLLLFISLVGCLVPRIRVHARAMVKRPPAAPRHLDRLPVSASAPVTGDPSALADAARGVLRRARWRTVVRTEESGAVTVSAEKGYLRETGNLAFHVALVGLLVGVASGSLWGWKASVLTVEGNAFCDTVQAYDSFSPGSRMRDAALPSFCVQLDDFQGTYLANGQPEDFLAKVKYIQGDRAFTQDPDTEYDLKVNHPLRLDGANVYLINHGYAPVLRYTDRYGRVFEETPAFLPQDVQLTSEGAFVLPDVNQDPKSTVRTTDVQMAFTGFFLPTAPPSGPPIRSISPEAKDPAVTLVGYRGDTGLDSGIARSVYSIDQNQVDSGALKSVGSKKLSVGEVWTLDDGTTLQFAGYREFMTVQVGHDPGEMLVLVSAGFMLVGLIASLTVRRRRMFVRVTGDGELTVGGLARTDPDRFADEFQSLVERIERTAPAKEGAS</sequence>
<comment type="caution">
    <text evidence="9">The sequence shown here is derived from an EMBL/GenBank/DDBJ whole genome shotgun (WGS) entry which is preliminary data.</text>
</comment>
<proteinExistence type="predicted"/>
<evidence type="ECO:0000256" key="1">
    <source>
        <dbReference type="ARBA" id="ARBA00004141"/>
    </source>
</evidence>
<dbReference type="EMBL" id="BAAAGX010000006">
    <property type="protein sequence ID" value="GAA0230640.1"/>
    <property type="molecule type" value="Genomic_DNA"/>
</dbReference>
<dbReference type="InterPro" id="IPR007816">
    <property type="entry name" value="ResB-like_domain"/>
</dbReference>
<keyword evidence="3" id="KW-0201">Cytochrome c-type biogenesis</keyword>
<feature type="region of interest" description="Disordered" evidence="6">
    <location>
        <begin position="1"/>
        <end position="56"/>
    </location>
</feature>